<keyword evidence="2 9" id="KW-0645">Protease</keyword>
<dbReference type="InterPro" id="IPR024079">
    <property type="entry name" value="MetalloPept_cat_dom_sf"/>
</dbReference>
<evidence type="ECO:0000256" key="7">
    <source>
        <dbReference type="ARBA" id="ARBA00024603"/>
    </source>
</evidence>
<keyword evidence="4 9" id="KW-0378">Hydrolase</keyword>
<dbReference type="Gene3D" id="1.10.1370.40">
    <property type="match status" value="1"/>
</dbReference>
<protein>
    <recommendedName>
        <fullName evidence="8">oligopeptidase A</fullName>
        <ecNumber evidence="8">3.4.24.70</ecNumber>
    </recommendedName>
</protein>
<comment type="catalytic activity">
    <reaction evidence="7">
        <text>Hydrolysis of oligopeptides, with broad specificity. Gly or Ala commonly occur as P1 or P1' residues, but more distant residues are also important, as is shown by the fact that Z-Gly-Pro-Gly-|-Gly-Pro-Ala is cleaved, but not Z-(Gly)(5).</text>
        <dbReference type="EC" id="3.4.24.70"/>
    </reaction>
</comment>
<proteinExistence type="inferred from homology"/>
<dbReference type="Gene3D" id="1.10.1370.10">
    <property type="entry name" value="Neurolysin, domain 3"/>
    <property type="match status" value="1"/>
</dbReference>
<dbReference type="Proteomes" id="UP001204142">
    <property type="component" value="Unassembled WGS sequence"/>
</dbReference>
<dbReference type="InterPro" id="IPR001567">
    <property type="entry name" value="Pept_M3A_M3B_dom"/>
</dbReference>
<keyword evidence="3 9" id="KW-0479">Metal-binding</keyword>
<dbReference type="Gene3D" id="3.40.390.10">
    <property type="entry name" value="Collagenase (Catalytic Domain)"/>
    <property type="match status" value="1"/>
</dbReference>
<evidence type="ECO:0000256" key="6">
    <source>
        <dbReference type="ARBA" id="ARBA00023049"/>
    </source>
</evidence>
<feature type="domain" description="Peptidase M3A/M3B catalytic" evidence="10">
    <location>
        <begin position="233"/>
        <end position="683"/>
    </location>
</feature>
<evidence type="ECO:0000313" key="12">
    <source>
        <dbReference type="EMBL" id="MCQ8897138.1"/>
    </source>
</evidence>
<dbReference type="InterPro" id="IPR045666">
    <property type="entry name" value="OpdA_N"/>
</dbReference>
<comment type="similarity">
    <text evidence="1 9">Belongs to the peptidase M3 family.</text>
</comment>
<dbReference type="PANTHER" id="PTHR43660:SF1">
    <property type="entry name" value="DIPEPTIDYL CARBOXYPEPTIDASE"/>
    <property type="match status" value="1"/>
</dbReference>
<dbReference type="SUPFAM" id="SSF55486">
    <property type="entry name" value="Metalloproteases ('zincins'), catalytic domain"/>
    <property type="match status" value="1"/>
</dbReference>
<keyword evidence="13" id="KW-1185">Reference proteome</keyword>
<organism evidence="12 13">
    <name type="scientific">Limnobacter humi</name>
    <dbReference type="NCBI Taxonomy" id="1778671"/>
    <lineage>
        <taxon>Bacteria</taxon>
        <taxon>Pseudomonadati</taxon>
        <taxon>Pseudomonadota</taxon>
        <taxon>Betaproteobacteria</taxon>
        <taxon>Burkholderiales</taxon>
        <taxon>Burkholderiaceae</taxon>
        <taxon>Limnobacter</taxon>
    </lineage>
</organism>
<dbReference type="InterPro" id="IPR024077">
    <property type="entry name" value="Neurolysin/TOP_dom2"/>
</dbReference>
<evidence type="ECO:0000256" key="4">
    <source>
        <dbReference type="ARBA" id="ARBA00022801"/>
    </source>
</evidence>
<dbReference type="InterPro" id="IPR045090">
    <property type="entry name" value="Pept_M3A_M3B"/>
</dbReference>
<evidence type="ECO:0000259" key="10">
    <source>
        <dbReference type="Pfam" id="PF01432"/>
    </source>
</evidence>
<comment type="caution">
    <text evidence="12">The sequence shown here is derived from an EMBL/GenBank/DDBJ whole genome shotgun (WGS) entry which is preliminary data.</text>
</comment>
<dbReference type="Pfam" id="PF19310">
    <property type="entry name" value="TOP_N"/>
    <property type="match status" value="1"/>
</dbReference>
<comment type="cofactor">
    <cofactor evidence="9">
        <name>Zn(2+)</name>
        <dbReference type="ChEBI" id="CHEBI:29105"/>
    </cofactor>
    <text evidence="9">Binds 1 zinc ion.</text>
</comment>
<name>A0ABT1WHY9_9BURK</name>
<sequence length="691" mass="77256">MTPNSINDGVHNNPLLDFSGLPRFEAMRTEHMEPAIDHLLSVATQQLESTAGTPPEKATWEATLAPLDLACEQLSRAWGVIGHLHSVADTEELRAAYNACLPKITEFWTNLGQDERLYGITKAIANSPEATAFSAARQRVLHNSLRGFKLGGAELPAELKPRFSGIQDRQAAITAKFSENVLDATNAFELLITDEGDLDGLPGYALEAARAAAQAEGKNGFKFTLQFPSYFPVLQYAHKRELREHLYEAYAKRASEFGPAELDNTNLIRELLQLRQEEAHMLGYRHFGDLSLVPKMAESPEQVVQFLRELASKAKPFAQRDLAEVRQFAAEELGLNDLQSWDMSYASEKLKEKKYAFSDLEVRQYFQEDRVLDGLFKLTEQLFEVSIVPAKAELWHPDVRFFEVRKGSAAMAHFYLDPYARSSKRSGAWMDDARGRKQTASGVQTPVAYLTCNYTKPAPGKQAQLSHDDVQTLFHEFGHGIHHMLTRVDELDVAGINGVEWDAVELPSQFMENFAWEWSVVESLTAHEDTGAPMPKALFDKMVAAKNFQSGLQTLRQIEFSLFDMLVHTEFDPHGQQSVLDLLNTVRQDVAVITPPSYNRFANSFSHIFAGGYAAGYYSYKWAEVLSADAFAMFEETGVTNPATGQKFLNEILAVGGSRPAAESFKAFRGREPSMDALLRHTGMIEQPQIA</sequence>
<dbReference type="PANTHER" id="PTHR43660">
    <property type="entry name" value="DIPEPTIDYL CARBOXYPEPTIDASE"/>
    <property type="match status" value="1"/>
</dbReference>
<evidence type="ECO:0000259" key="11">
    <source>
        <dbReference type="Pfam" id="PF19310"/>
    </source>
</evidence>
<evidence type="ECO:0000256" key="9">
    <source>
        <dbReference type="RuleBase" id="RU003435"/>
    </source>
</evidence>
<dbReference type="RefSeq" id="WP_256764939.1">
    <property type="nucleotide sequence ID" value="NZ_JANIGO010000004.1"/>
</dbReference>
<keyword evidence="6 9" id="KW-0482">Metalloprotease</keyword>
<dbReference type="CDD" id="cd06456">
    <property type="entry name" value="M3A_DCP"/>
    <property type="match status" value="1"/>
</dbReference>
<feature type="domain" description="Oligopeptidase A N-terminal" evidence="11">
    <location>
        <begin position="45"/>
        <end position="157"/>
    </location>
</feature>
<dbReference type="EMBL" id="JANIGO010000004">
    <property type="protein sequence ID" value="MCQ8897138.1"/>
    <property type="molecule type" value="Genomic_DNA"/>
</dbReference>
<dbReference type="Pfam" id="PF01432">
    <property type="entry name" value="Peptidase_M3"/>
    <property type="match status" value="1"/>
</dbReference>
<evidence type="ECO:0000256" key="1">
    <source>
        <dbReference type="ARBA" id="ARBA00006040"/>
    </source>
</evidence>
<dbReference type="InterPro" id="IPR034005">
    <property type="entry name" value="M3A_DCP"/>
</dbReference>
<accession>A0ABT1WHY9</accession>
<evidence type="ECO:0000256" key="8">
    <source>
        <dbReference type="ARBA" id="ARBA00026100"/>
    </source>
</evidence>
<gene>
    <name evidence="12" type="ORF">NQT62_11910</name>
</gene>
<keyword evidence="5 9" id="KW-0862">Zinc</keyword>
<dbReference type="EC" id="3.4.24.70" evidence="8"/>
<reference evidence="12 13" key="1">
    <citation type="submission" date="2022-07" db="EMBL/GenBank/DDBJ databases">
        <authorList>
            <person name="Xamxidin M."/>
            <person name="Wu M."/>
        </authorList>
    </citation>
    <scope>NUCLEOTIDE SEQUENCE [LARGE SCALE GENOMIC DNA]</scope>
    <source>
        <strain evidence="12 13">NBRC 111650</strain>
    </source>
</reference>
<evidence type="ECO:0000256" key="5">
    <source>
        <dbReference type="ARBA" id="ARBA00022833"/>
    </source>
</evidence>
<evidence type="ECO:0000256" key="3">
    <source>
        <dbReference type="ARBA" id="ARBA00022723"/>
    </source>
</evidence>
<evidence type="ECO:0000256" key="2">
    <source>
        <dbReference type="ARBA" id="ARBA00022670"/>
    </source>
</evidence>
<evidence type="ECO:0000313" key="13">
    <source>
        <dbReference type="Proteomes" id="UP001204142"/>
    </source>
</evidence>